<feature type="domain" description="DUF1468" evidence="2">
    <location>
        <begin position="12"/>
        <end position="145"/>
    </location>
</feature>
<proteinExistence type="predicted"/>
<evidence type="ECO:0000313" key="4">
    <source>
        <dbReference type="Proteomes" id="UP000236919"/>
    </source>
</evidence>
<feature type="transmembrane region" description="Helical" evidence="1">
    <location>
        <begin position="98"/>
        <end position="114"/>
    </location>
</feature>
<feature type="transmembrane region" description="Helical" evidence="1">
    <location>
        <begin position="73"/>
        <end position="92"/>
    </location>
</feature>
<dbReference type="Pfam" id="PF07331">
    <property type="entry name" value="TctB"/>
    <property type="match status" value="1"/>
</dbReference>
<dbReference type="InterPro" id="IPR009936">
    <property type="entry name" value="DUF1468"/>
</dbReference>
<sequence>MKVKFAGNQDAIAGLIFIALGTIGFVIALKYSFGNSVEMGPGYFPRVLSILLIGFGLLTLVRGLRDGVAMEGIWAWLPLLFITLSIMLFGAAIERLGLAPAVMLLIAASAYAGHEFRLREVAVLAVVMAVFATAVFVWGLRLPYPLFAWNL</sequence>
<dbReference type="EMBL" id="PQFZ01000015">
    <property type="protein sequence ID" value="POR48328.1"/>
    <property type="molecule type" value="Genomic_DNA"/>
</dbReference>
<protein>
    <submittedName>
        <fullName evidence="3">Tripartite tricarboxylate transporter TctB family protein</fullName>
    </submittedName>
</protein>
<keyword evidence="1" id="KW-0472">Membrane</keyword>
<feature type="transmembrane region" description="Helical" evidence="1">
    <location>
        <begin position="43"/>
        <end position="61"/>
    </location>
</feature>
<dbReference type="AlphaFoldDB" id="A0A2S4M0Y3"/>
<accession>A0A2S4M0Y3</accession>
<keyword evidence="1" id="KW-1133">Transmembrane helix</keyword>
<keyword evidence="1" id="KW-0812">Transmembrane</keyword>
<dbReference type="Proteomes" id="UP000236919">
    <property type="component" value="Unassembled WGS sequence"/>
</dbReference>
<evidence type="ECO:0000259" key="2">
    <source>
        <dbReference type="Pfam" id="PF07331"/>
    </source>
</evidence>
<reference evidence="3 4" key="1">
    <citation type="submission" date="2018-01" db="EMBL/GenBank/DDBJ databases">
        <title>Genomic Encyclopedia of Type Strains, Phase III (KMG-III): the genomes of soil and plant-associated and newly described type strains.</title>
        <authorList>
            <person name="Whitman W."/>
        </authorList>
    </citation>
    <scope>NUCLEOTIDE SEQUENCE [LARGE SCALE GENOMIC DNA]</scope>
    <source>
        <strain evidence="3 4">1131</strain>
    </source>
</reference>
<dbReference type="OrthoDB" id="5186924at2"/>
<evidence type="ECO:0000256" key="1">
    <source>
        <dbReference type="SAM" id="Phobius"/>
    </source>
</evidence>
<organism evidence="3 4">
    <name type="scientific">Bosea psychrotolerans</name>
    <dbReference type="NCBI Taxonomy" id="1871628"/>
    <lineage>
        <taxon>Bacteria</taxon>
        <taxon>Pseudomonadati</taxon>
        <taxon>Pseudomonadota</taxon>
        <taxon>Alphaproteobacteria</taxon>
        <taxon>Hyphomicrobiales</taxon>
        <taxon>Boseaceae</taxon>
        <taxon>Bosea</taxon>
    </lineage>
</organism>
<evidence type="ECO:0000313" key="3">
    <source>
        <dbReference type="EMBL" id="POR48328.1"/>
    </source>
</evidence>
<name>A0A2S4M0Y3_9HYPH</name>
<dbReference type="RefSeq" id="WP_103720175.1">
    <property type="nucleotide sequence ID" value="NZ_PQFZ01000015.1"/>
</dbReference>
<keyword evidence="4" id="KW-1185">Reference proteome</keyword>
<gene>
    <name evidence="3" type="ORF">CYD53_11576</name>
</gene>
<comment type="caution">
    <text evidence="3">The sequence shown here is derived from an EMBL/GenBank/DDBJ whole genome shotgun (WGS) entry which is preliminary data.</text>
</comment>
<feature type="transmembrane region" description="Helical" evidence="1">
    <location>
        <begin position="121"/>
        <end position="140"/>
    </location>
</feature>
<feature type="transmembrane region" description="Helical" evidence="1">
    <location>
        <begin position="12"/>
        <end position="31"/>
    </location>
</feature>